<dbReference type="PANTHER" id="PTHR30348:SF9">
    <property type="entry name" value="UPF0759 PROTEIN YECE"/>
    <property type="match status" value="1"/>
</dbReference>
<organism evidence="1 2">
    <name type="scientific">Olivibacter jilunii</name>
    <dbReference type="NCBI Taxonomy" id="985016"/>
    <lineage>
        <taxon>Bacteria</taxon>
        <taxon>Pseudomonadati</taxon>
        <taxon>Bacteroidota</taxon>
        <taxon>Sphingobacteriia</taxon>
        <taxon>Sphingobacteriales</taxon>
        <taxon>Sphingobacteriaceae</taxon>
        <taxon>Olivibacter</taxon>
    </lineage>
</organism>
<accession>A0ABW6AXP8</accession>
<dbReference type="InterPro" id="IPR002763">
    <property type="entry name" value="DUF72"/>
</dbReference>
<reference evidence="2" key="1">
    <citation type="journal article" date="2019" name="Int. J. Syst. Evol. Microbiol.">
        <title>The Global Catalogue of Microorganisms (GCM) 10K type strain sequencing project: providing services to taxonomists for standard genome sequencing and annotation.</title>
        <authorList>
            <consortium name="The Broad Institute Genomics Platform"/>
            <consortium name="The Broad Institute Genome Sequencing Center for Infectious Disease"/>
            <person name="Wu L."/>
            <person name="Ma J."/>
        </authorList>
    </citation>
    <scope>NUCLEOTIDE SEQUENCE [LARGE SCALE GENOMIC DNA]</scope>
    <source>
        <strain evidence="2">KCTC 23098</strain>
    </source>
</reference>
<dbReference type="Gene3D" id="3.20.20.410">
    <property type="entry name" value="Protein of unknown function UPF0759"/>
    <property type="match status" value="1"/>
</dbReference>
<comment type="caution">
    <text evidence="1">The sequence shown here is derived from an EMBL/GenBank/DDBJ whole genome shotgun (WGS) entry which is preliminary data.</text>
</comment>
<dbReference type="PANTHER" id="PTHR30348">
    <property type="entry name" value="UNCHARACTERIZED PROTEIN YECE"/>
    <property type="match status" value="1"/>
</dbReference>
<keyword evidence="2" id="KW-1185">Reference proteome</keyword>
<sequence>MKFGQVEDPGQVDFTLPDTHSDTINLLNATRNKAAFKVSIGCAKWNKQDLKGFYPRGTKDELSYYANQFNAIELNATFYNAPDKQQVLTWKSKVPADFKFFPKLPNQISHYRRLLNAEEPTIAFCDAISFFEEKLGMAFLQLHDNFKPTNLDRLSAYLSAFPKGIPLAVEVRNEEWFQNKEIFDEYSNLLKEHRMANIIVDTAGRRDMLHMRLTSPEAFIRYVGANHSSDYERLDRWIDRIQEWRSEGLQSLYFFVHQNIERESPLLSSYFIEKLNSVFDLDLHVPKGLAETGEQAKLL</sequence>
<dbReference type="EMBL" id="JBHUPA010000005">
    <property type="protein sequence ID" value="MFD2961926.1"/>
    <property type="molecule type" value="Genomic_DNA"/>
</dbReference>
<name>A0ABW6AXP8_9SPHI</name>
<dbReference type="RefSeq" id="WP_377610199.1">
    <property type="nucleotide sequence ID" value="NZ_JBHUPA010000005.1"/>
</dbReference>
<dbReference type="SUPFAM" id="SSF117396">
    <property type="entry name" value="TM1631-like"/>
    <property type="match status" value="1"/>
</dbReference>
<proteinExistence type="predicted"/>
<protein>
    <submittedName>
        <fullName evidence="1">DUF72 domain-containing protein</fullName>
    </submittedName>
</protein>
<evidence type="ECO:0000313" key="2">
    <source>
        <dbReference type="Proteomes" id="UP001597560"/>
    </source>
</evidence>
<dbReference type="Proteomes" id="UP001597560">
    <property type="component" value="Unassembled WGS sequence"/>
</dbReference>
<dbReference type="Pfam" id="PF01904">
    <property type="entry name" value="DUF72"/>
    <property type="match status" value="1"/>
</dbReference>
<dbReference type="InterPro" id="IPR036520">
    <property type="entry name" value="UPF0759_sf"/>
</dbReference>
<gene>
    <name evidence="1" type="ORF">ACFS6J_09035</name>
</gene>
<evidence type="ECO:0000313" key="1">
    <source>
        <dbReference type="EMBL" id="MFD2961926.1"/>
    </source>
</evidence>